<reference evidence="1 2" key="1">
    <citation type="submission" date="2018-05" db="EMBL/GenBank/DDBJ databases">
        <title>Genomic Encyclopedia of Archaeal and Bacterial Type Strains, Phase II (KMG-II): from individual species to whole genera.</title>
        <authorList>
            <person name="Goeker M."/>
        </authorList>
    </citation>
    <scope>NUCLEOTIDE SEQUENCE [LARGE SCALE GENOMIC DNA]</scope>
    <source>
        <strain evidence="1 2">DSM 22214</strain>
    </source>
</reference>
<proteinExistence type="predicted"/>
<accession>A0A316DHY8</accession>
<evidence type="ECO:0008006" key="3">
    <source>
        <dbReference type="Google" id="ProtNLM"/>
    </source>
</evidence>
<dbReference type="AlphaFoldDB" id="A0A316DHY8"/>
<keyword evidence="2" id="KW-1185">Reference proteome</keyword>
<dbReference type="Proteomes" id="UP000245489">
    <property type="component" value="Unassembled WGS sequence"/>
</dbReference>
<gene>
    <name evidence="1" type="ORF">LV89_04721</name>
</gene>
<protein>
    <recommendedName>
        <fullName evidence="3">HNH endonuclease</fullName>
    </recommendedName>
</protein>
<sequence length="335" mass="40131">MGIQLRTHKMLWGRSGNICAFPGCKKELVMDISETDDISVVGEEAHIVAREKDGPRGISPLTPEQRDKYDNLILMCSVHHKVIDDYPDRFPIKLLLDTKRNHENWVKQNLIFDNTKQREDEVYASYIDEFLKLADIENYKAWTSWLLSSDNPKILKEQYNKLRELINYIISRVWYKRYPELENALFNLKNVLNDLLNVFDKYVEDVRNSEQICTNKFYKIDRWDDELYNHLLGKYMYHIELIYDLTLELTRATNYLFDKVRQQLVPSFRIKEGVLLIEVGPFMDMSWRTYRVEYRHEEILVFPYPGLRKFMEIRDNRDINWGTGVSEDYLPLKFD</sequence>
<dbReference type="EMBL" id="QGGO01000043">
    <property type="protein sequence ID" value="PWK16839.1"/>
    <property type="molecule type" value="Genomic_DNA"/>
</dbReference>
<evidence type="ECO:0000313" key="1">
    <source>
        <dbReference type="EMBL" id="PWK16839.1"/>
    </source>
</evidence>
<comment type="caution">
    <text evidence="1">The sequence shown here is derived from an EMBL/GenBank/DDBJ whole genome shotgun (WGS) entry which is preliminary data.</text>
</comment>
<name>A0A316DHY8_9BACT</name>
<organism evidence="1 2">
    <name type="scientific">Arcicella aurantiaca</name>
    <dbReference type="NCBI Taxonomy" id="591202"/>
    <lineage>
        <taxon>Bacteria</taxon>
        <taxon>Pseudomonadati</taxon>
        <taxon>Bacteroidota</taxon>
        <taxon>Cytophagia</taxon>
        <taxon>Cytophagales</taxon>
        <taxon>Flectobacillaceae</taxon>
        <taxon>Arcicella</taxon>
    </lineage>
</organism>
<evidence type="ECO:0000313" key="2">
    <source>
        <dbReference type="Proteomes" id="UP000245489"/>
    </source>
</evidence>
<dbReference type="OrthoDB" id="8450256at2"/>
<dbReference type="RefSeq" id="WP_109745363.1">
    <property type="nucleotide sequence ID" value="NZ_QGGO01000043.1"/>
</dbReference>